<dbReference type="Proteomes" id="UP001153331">
    <property type="component" value="Unassembled WGS sequence"/>
</dbReference>
<evidence type="ECO:0000313" key="1">
    <source>
        <dbReference type="EMBL" id="KAJ8113199.1"/>
    </source>
</evidence>
<proteinExistence type="predicted"/>
<dbReference type="EMBL" id="JAPHNI010000269">
    <property type="protein sequence ID" value="KAJ8113199.1"/>
    <property type="molecule type" value="Genomic_DNA"/>
</dbReference>
<accession>A0ACC2IDH6</accession>
<sequence>MQKTVFKSLTVLATLPTEQLKSLPEEMSEELDSDIDWYEGPGEDPGEDPEVARITMKMLNAEDRLELLDMAIEKHKAQITTLFQQTSDLTVKIHNRYASTDEIAGMEKLEEKIHRMSMKLSAYFVERSRHIRTMLGDRAALYEVNPERHPYGDNEDSEFMLEEERELTAVHKAFMARDIALEKHVTEEGNKEIADSPCKTALSIPTILVNFIKAPGGKGRRPSPELGSVYRLSSAGWVSLGYCVRVPSVCDGRGEQHRVKAAPAKPGWAGNPLRIGVNRFLTAARQGGLAHSISDSEFVLQYDGDNLVPNNVKLLSGKGHLKLPQLDELPPVKGKGKKRPDVKTLKLSSKKLSPVWCSASTPTFSPKPGCEPAFQRLVDIAKATTIHIVFDFNQLHQHYQSSFKAFGKAARGLSGYPVEASLIERGLRKASWEVFAPTEVTGAPPAYKSSKRRRQESPSSPLQPPRCWTPQSPAAESHTTEKTIPISPGAEAAALRLAQLEYHTNLTNAIVGERLAAHIEQLNASQAEAIEAAVARRLDAYFGRPLHAETIDAAVDRQVDAVVQARLPNVVQNLLVPKDLPSSPSTSFTHDDHGNSYPKLPPLTPAGQALLPHLRTHLTDQFKLLQQQQLQRFEKLVSEKYNEVEMAAEDNRVREQAEWEEEREEHNVEVALQRRDTLHDLWMQGTDMLEQAETVCSMFQGDIDEQLTKLCDKIEVLRKNVDNLNAYSLRKLMAAEVAKLPKHERRMKGIPKGFGRSLLTHPDPKLLMKKRIEDSEWEDI</sequence>
<organism evidence="1 2">
    <name type="scientific">Boeremia exigua</name>
    <dbReference type="NCBI Taxonomy" id="749465"/>
    <lineage>
        <taxon>Eukaryota</taxon>
        <taxon>Fungi</taxon>
        <taxon>Dikarya</taxon>
        <taxon>Ascomycota</taxon>
        <taxon>Pezizomycotina</taxon>
        <taxon>Dothideomycetes</taxon>
        <taxon>Pleosporomycetidae</taxon>
        <taxon>Pleosporales</taxon>
        <taxon>Pleosporineae</taxon>
        <taxon>Didymellaceae</taxon>
        <taxon>Boeremia</taxon>
    </lineage>
</organism>
<protein>
    <submittedName>
        <fullName evidence="1">Uncharacterized protein</fullName>
    </submittedName>
</protein>
<evidence type="ECO:0000313" key="2">
    <source>
        <dbReference type="Proteomes" id="UP001153331"/>
    </source>
</evidence>
<name>A0ACC2IDH6_9PLEO</name>
<reference evidence="1" key="1">
    <citation type="submission" date="2022-11" db="EMBL/GenBank/DDBJ databases">
        <title>Genome Sequence of Boeremia exigua.</title>
        <authorList>
            <person name="Buettner E."/>
        </authorList>
    </citation>
    <scope>NUCLEOTIDE SEQUENCE</scope>
    <source>
        <strain evidence="1">CU02</strain>
    </source>
</reference>
<comment type="caution">
    <text evidence="1">The sequence shown here is derived from an EMBL/GenBank/DDBJ whole genome shotgun (WGS) entry which is preliminary data.</text>
</comment>
<gene>
    <name evidence="1" type="ORF">OPT61_g4626</name>
</gene>
<keyword evidence="2" id="KW-1185">Reference proteome</keyword>